<dbReference type="Proteomes" id="UP000193067">
    <property type="component" value="Unassembled WGS sequence"/>
</dbReference>
<evidence type="ECO:0000259" key="1">
    <source>
        <dbReference type="Pfam" id="PF03372"/>
    </source>
</evidence>
<dbReference type="AlphaFoldDB" id="A0A1Y2IPV1"/>
<feature type="domain" description="Endonuclease/exonuclease/phosphatase" evidence="1">
    <location>
        <begin position="10"/>
        <end position="239"/>
    </location>
</feature>
<evidence type="ECO:0000313" key="2">
    <source>
        <dbReference type="EMBL" id="OSD03160.1"/>
    </source>
</evidence>
<dbReference type="SUPFAM" id="SSF56219">
    <property type="entry name" value="DNase I-like"/>
    <property type="match status" value="1"/>
</dbReference>
<dbReference type="PANTHER" id="PTHR19446">
    <property type="entry name" value="REVERSE TRANSCRIPTASES"/>
    <property type="match status" value="1"/>
</dbReference>
<accession>A0A1Y2IPV1</accession>
<reference evidence="2 3" key="1">
    <citation type="journal article" date="2015" name="Biotechnol. Biofuels">
        <title>Enhanced degradation of softwood versus hardwood by the white-rot fungus Pycnoporus coccineus.</title>
        <authorList>
            <person name="Couturier M."/>
            <person name="Navarro D."/>
            <person name="Chevret D."/>
            <person name="Henrissat B."/>
            <person name="Piumi F."/>
            <person name="Ruiz-Duenas F.J."/>
            <person name="Martinez A.T."/>
            <person name="Grigoriev I.V."/>
            <person name="Riley R."/>
            <person name="Lipzen A."/>
            <person name="Berrin J.G."/>
            <person name="Master E.R."/>
            <person name="Rosso M.N."/>
        </authorList>
    </citation>
    <scope>NUCLEOTIDE SEQUENCE [LARGE SCALE GENOMIC DNA]</scope>
    <source>
        <strain evidence="2 3">BRFM310</strain>
    </source>
</reference>
<sequence length="605" mass="69031">MLQKTEIRVASLNINGFGTLARDHPENKWGRIYRLMCEHRVGVLMLQETHLTKERVYELHRIFADRIRIYHSEHGSNPTQKEGVAFVINKRIMSSKGAVLTEVVPGRAIQLALPWRGGETRHLLCVYAPTSEGASERRAFFTNLKQRYAESAGLVKPHLMGGDFNMTEDPIDRYPPAERSIDASAEAFDELKASLNMMLVDGWRKTHPTDKEYTFHRGSGDRAMMSRLDRIYVRPSMLRWMRGWKIERTGIRTDHSMVSVMMTTPTAPVTGKGRPTFPMHLLKSKPLAKRMKARGLAAAEEIQRIRSAGRTDTSNAQWVLQRLKRDWLEMARKAEKGATTRLVNEIQEREREVKNMGMNVDTPPEDLIKATESLGKLRGQRLQDKQAGSRLRHMVDGESPTKYWVRLHREVKPRELIPCLEKEGVILRSGEHEYETDPRRMADLAKAHFDGVQRDGPEVTTGDLREQDIAEVIGAIEMSLTGDQQTEMGEELSYDEAEKALKHAKNGTAPGLDGIQYEVWKTMHARFVEDARFEERSKFDVLAVITEAFVDVQRHGVAEGLSFTDGWICPIYKEKGELSNIANYRPITLLNTDYKLMTKALALRI</sequence>
<dbReference type="Pfam" id="PF03372">
    <property type="entry name" value="Exo_endo_phos"/>
    <property type="match status" value="1"/>
</dbReference>
<keyword evidence="3" id="KW-1185">Reference proteome</keyword>
<name>A0A1Y2IPV1_TRAC3</name>
<protein>
    <submittedName>
        <fullName evidence="2">DNase I-like protein</fullName>
    </submittedName>
</protein>
<gene>
    <name evidence="2" type="ORF">PYCCODRAFT_1345617</name>
</gene>
<dbReference type="EMBL" id="KZ084101">
    <property type="protein sequence ID" value="OSD03160.1"/>
    <property type="molecule type" value="Genomic_DNA"/>
</dbReference>
<organism evidence="2 3">
    <name type="scientific">Trametes coccinea (strain BRFM310)</name>
    <name type="common">Pycnoporus coccineus</name>
    <dbReference type="NCBI Taxonomy" id="1353009"/>
    <lineage>
        <taxon>Eukaryota</taxon>
        <taxon>Fungi</taxon>
        <taxon>Dikarya</taxon>
        <taxon>Basidiomycota</taxon>
        <taxon>Agaricomycotina</taxon>
        <taxon>Agaricomycetes</taxon>
        <taxon>Polyporales</taxon>
        <taxon>Polyporaceae</taxon>
        <taxon>Trametes</taxon>
    </lineage>
</organism>
<dbReference type="InterPro" id="IPR005135">
    <property type="entry name" value="Endo/exonuclease/phosphatase"/>
</dbReference>
<dbReference type="OrthoDB" id="2751000at2759"/>
<dbReference type="GO" id="GO:0003824">
    <property type="term" value="F:catalytic activity"/>
    <property type="evidence" value="ECO:0007669"/>
    <property type="project" value="InterPro"/>
</dbReference>
<dbReference type="CDD" id="cd09076">
    <property type="entry name" value="L1-EN"/>
    <property type="match status" value="1"/>
</dbReference>
<dbReference type="Gene3D" id="3.60.10.10">
    <property type="entry name" value="Endonuclease/exonuclease/phosphatase"/>
    <property type="match status" value="1"/>
</dbReference>
<dbReference type="STRING" id="1353009.A0A1Y2IPV1"/>
<proteinExistence type="predicted"/>
<evidence type="ECO:0000313" key="3">
    <source>
        <dbReference type="Proteomes" id="UP000193067"/>
    </source>
</evidence>
<dbReference type="InterPro" id="IPR036691">
    <property type="entry name" value="Endo/exonu/phosph_ase_sf"/>
</dbReference>
<feature type="non-terminal residue" evidence="2">
    <location>
        <position position="605"/>
    </location>
</feature>